<evidence type="ECO:0000256" key="2">
    <source>
        <dbReference type="ARBA" id="ARBA00022598"/>
    </source>
</evidence>
<dbReference type="AlphaFoldDB" id="A0A378F474"/>
<evidence type="ECO:0000259" key="3">
    <source>
        <dbReference type="Pfam" id="PF13193"/>
    </source>
</evidence>
<accession>A0A378F474</accession>
<feature type="domain" description="AMP-binding enzyme C-terminal" evidence="3">
    <location>
        <begin position="84"/>
        <end position="157"/>
    </location>
</feature>
<organism evidence="4 5">
    <name type="scientific">Klebsiella pneumoniae</name>
    <dbReference type="NCBI Taxonomy" id="573"/>
    <lineage>
        <taxon>Bacteria</taxon>
        <taxon>Pseudomonadati</taxon>
        <taxon>Pseudomonadota</taxon>
        <taxon>Gammaproteobacteria</taxon>
        <taxon>Enterobacterales</taxon>
        <taxon>Enterobacteriaceae</taxon>
        <taxon>Klebsiella/Raoultella group</taxon>
        <taxon>Klebsiella</taxon>
        <taxon>Klebsiella pneumoniae complex</taxon>
    </lineage>
</organism>
<gene>
    <name evidence="4" type="primary">fadK_1</name>
    <name evidence="4" type="ORF">NCTC9617_00306</name>
</gene>
<sequence>MQVCDPNTGVVLPHGEIGQLQVRGPMVMLGYHRDAEETARCIDPQGWMNTGNLGRLNIDGRVELVGGRLRDMIIRGGENIYPVEIENLLREHPSITEVAVFALPDKFYGEVVAAAIESTKPLSKDEIRKACVGKIAGFKHPARVFTIVEWPMTSSGKILKRMLKTAALDGQLKELL</sequence>
<evidence type="ECO:0000256" key="1">
    <source>
        <dbReference type="ARBA" id="ARBA00006432"/>
    </source>
</evidence>
<dbReference type="InterPro" id="IPR045851">
    <property type="entry name" value="AMP-bd_C_sf"/>
</dbReference>
<evidence type="ECO:0000313" key="5">
    <source>
        <dbReference type="Proteomes" id="UP000255167"/>
    </source>
</evidence>
<keyword evidence="2 4" id="KW-0436">Ligase</keyword>
<dbReference type="InterPro" id="IPR025110">
    <property type="entry name" value="AMP-bd_C"/>
</dbReference>
<comment type="similarity">
    <text evidence="1">Belongs to the ATP-dependent AMP-binding enzyme family.</text>
</comment>
<dbReference type="PANTHER" id="PTHR43201:SF5">
    <property type="entry name" value="MEDIUM-CHAIN ACYL-COA LIGASE ACSF2, MITOCHONDRIAL"/>
    <property type="match status" value="1"/>
</dbReference>
<reference evidence="4 5" key="1">
    <citation type="submission" date="2018-06" db="EMBL/GenBank/DDBJ databases">
        <authorList>
            <consortium name="Pathogen Informatics"/>
            <person name="Doyle S."/>
        </authorList>
    </citation>
    <scope>NUCLEOTIDE SEQUENCE [LARGE SCALE GENOMIC DNA]</scope>
    <source>
        <strain evidence="4 5">NCTC9617</strain>
    </source>
</reference>
<dbReference type="Proteomes" id="UP000255167">
    <property type="component" value="Unassembled WGS sequence"/>
</dbReference>
<dbReference type="Gene3D" id="3.30.300.30">
    <property type="match status" value="1"/>
</dbReference>
<dbReference type="Gene3D" id="2.30.38.10">
    <property type="entry name" value="Luciferase, Domain 3"/>
    <property type="match status" value="1"/>
</dbReference>
<dbReference type="Pfam" id="PF13193">
    <property type="entry name" value="AMP-binding_C"/>
    <property type="match status" value="1"/>
</dbReference>
<name>A0A378F474_KLEPN</name>
<dbReference type="EC" id="6.2.1.-" evidence="4"/>
<dbReference type="GO" id="GO:0006631">
    <property type="term" value="P:fatty acid metabolic process"/>
    <property type="evidence" value="ECO:0007669"/>
    <property type="project" value="TreeGrafter"/>
</dbReference>
<evidence type="ECO:0000313" key="4">
    <source>
        <dbReference type="EMBL" id="STW38788.1"/>
    </source>
</evidence>
<protein>
    <submittedName>
        <fullName evidence="4">Long-chain-fatty-acid-CoA ligase</fullName>
        <ecNumber evidence="4">6.2.1.-</ecNumber>
    </submittedName>
</protein>
<proteinExistence type="inferred from homology"/>
<dbReference type="EMBL" id="UGNC01000003">
    <property type="protein sequence ID" value="STW38788.1"/>
    <property type="molecule type" value="Genomic_DNA"/>
</dbReference>
<dbReference type="GO" id="GO:0031956">
    <property type="term" value="F:medium-chain fatty acid-CoA ligase activity"/>
    <property type="evidence" value="ECO:0007669"/>
    <property type="project" value="TreeGrafter"/>
</dbReference>
<dbReference type="PANTHER" id="PTHR43201">
    <property type="entry name" value="ACYL-COA SYNTHETASE"/>
    <property type="match status" value="1"/>
</dbReference>
<dbReference type="SUPFAM" id="SSF56801">
    <property type="entry name" value="Acetyl-CoA synthetase-like"/>
    <property type="match status" value="1"/>
</dbReference>